<dbReference type="Proteomes" id="UP000035740">
    <property type="component" value="Unassembled WGS sequence"/>
</dbReference>
<dbReference type="GO" id="GO:0008270">
    <property type="term" value="F:zinc ion binding"/>
    <property type="evidence" value="ECO:0007669"/>
    <property type="project" value="UniProtKB-KW"/>
</dbReference>
<evidence type="ECO:0000256" key="2">
    <source>
        <dbReference type="ARBA" id="ARBA00022771"/>
    </source>
</evidence>
<protein>
    <recommendedName>
        <fullName evidence="9">MYND-type domain-containing protein</fullName>
    </recommendedName>
</protein>
<gene>
    <name evidence="7" type="ORF">BVRB_023010</name>
</gene>
<dbReference type="AlphaFoldDB" id="A0A0J8AZT5"/>
<evidence type="ECO:0000256" key="3">
    <source>
        <dbReference type="ARBA" id="ARBA00022833"/>
    </source>
</evidence>
<dbReference type="Gramene" id="KMS94279">
    <property type="protein sequence ID" value="KMS94279"/>
    <property type="gene ID" value="BVRB_023010"/>
</dbReference>
<feature type="domain" description="MYND-type" evidence="6">
    <location>
        <begin position="1"/>
        <end position="32"/>
    </location>
</feature>
<feature type="domain" description="SET" evidence="5">
    <location>
        <begin position="49"/>
        <end position="181"/>
    </location>
</feature>
<dbReference type="OrthoDB" id="265717at2759"/>
<evidence type="ECO:0000313" key="7">
    <source>
        <dbReference type="EMBL" id="KMS94279.1"/>
    </source>
</evidence>
<dbReference type="InterPro" id="IPR046341">
    <property type="entry name" value="SET_dom_sf"/>
</dbReference>
<accession>A0A0J8AZT5</accession>
<keyword evidence="8" id="KW-1185">Reference proteome</keyword>
<dbReference type="PROSITE" id="PS50865">
    <property type="entry name" value="ZF_MYND_2"/>
    <property type="match status" value="1"/>
</dbReference>
<keyword evidence="1" id="KW-0479">Metal-binding</keyword>
<dbReference type="Pfam" id="PF00856">
    <property type="entry name" value="SET"/>
    <property type="match status" value="1"/>
</dbReference>
<dbReference type="PANTHER" id="PTHR12197">
    <property type="entry name" value="HISTONE-LYSINE N-METHYLTRANSFERASE SMYD"/>
    <property type="match status" value="1"/>
</dbReference>
<sequence length="278" mass="31451">LQSTLRCSSCHFAHYCSVSCQKASWAQHKNECLVIKHVCIPRQVQPTPSLLVLFNTILQQPSDPLSNMVSNWELIPEKRKAEFMQMAVLLNEMLNAVQDFHHAHSLKSLAQLFARHHVNSFTITDGEMQPIGIGIYPYPMHLLNHSCRPNAVVVFEQSNSRAIVKASRVINPNEEITIAYCDVIREMAQRHPELLEQYGFECSCKGPEDTDLLRSSVKLQGRFLEMLDAEDHDAAEQILSSIQAEKIYQYARIQLGLQFSKVGEITIVPEASGSKNHV</sequence>
<evidence type="ECO:0008006" key="9">
    <source>
        <dbReference type="Google" id="ProtNLM"/>
    </source>
</evidence>
<dbReference type="EMBL" id="KQ094672">
    <property type="protein sequence ID" value="KMS94279.1"/>
    <property type="molecule type" value="Genomic_DNA"/>
</dbReference>
<dbReference type="Gene3D" id="6.10.140.2220">
    <property type="match status" value="1"/>
</dbReference>
<proteinExistence type="predicted"/>
<evidence type="ECO:0000259" key="6">
    <source>
        <dbReference type="PROSITE" id="PS50865"/>
    </source>
</evidence>
<keyword evidence="2 4" id="KW-0863">Zinc-finger</keyword>
<feature type="non-terminal residue" evidence="7">
    <location>
        <position position="1"/>
    </location>
</feature>
<dbReference type="SUPFAM" id="SSF144232">
    <property type="entry name" value="HIT/MYND zinc finger-like"/>
    <property type="match status" value="1"/>
</dbReference>
<dbReference type="Pfam" id="PF01753">
    <property type="entry name" value="zf-MYND"/>
    <property type="match status" value="1"/>
</dbReference>
<reference evidence="7 8" key="1">
    <citation type="journal article" date="2014" name="Nature">
        <title>The genome of the recently domesticated crop plant sugar beet (Beta vulgaris).</title>
        <authorList>
            <person name="Dohm J.C."/>
            <person name="Minoche A.E."/>
            <person name="Holtgrawe D."/>
            <person name="Capella-Gutierrez S."/>
            <person name="Zakrzewski F."/>
            <person name="Tafer H."/>
            <person name="Rupp O."/>
            <person name="Sorensen T.R."/>
            <person name="Stracke R."/>
            <person name="Reinhardt R."/>
            <person name="Goesmann A."/>
            <person name="Kraft T."/>
            <person name="Schulz B."/>
            <person name="Stadler P.F."/>
            <person name="Schmidt T."/>
            <person name="Gabaldon T."/>
            <person name="Lehrach H."/>
            <person name="Weisshaar B."/>
            <person name="Himmelbauer H."/>
        </authorList>
    </citation>
    <scope>NUCLEOTIDE SEQUENCE [LARGE SCALE GENOMIC DNA]</scope>
    <source>
        <tissue evidence="7">Taproot</tissue>
    </source>
</reference>
<keyword evidence="3" id="KW-0862">Zinc</keyword>
<dbReference type="Gene3D" id="1.10.220.160">
    <property type="match status" value="1"/>
</dbReference>
<dbReference type="SUPFAM" id="SSF82199">
    <property type="entry name" value="SET domain"/>
    <property type="match status" value="1"/>
</dbReference>
<evidence type="ECO:0000313" key="8">
    <source>
        <dbReference type="Proteomes" id="UP000035740"/>
    </source>
</evidence>
<organism evidence="7 8">
    <name type="scientific">Beta vulgaris subsp. vulgaris</name>
    <name type="common">Beet</name>
    <dbReference type="NCBI Taxonomy" id="3555"/>
    <lineage>
        <taxon>Eukaryota</taxon>
        <taxon>Viridiplantae</taxon>
        <taxon>Streptophyta</taxon>
        <taxon>Embryophyta</taxon>
        <taxon>Tracheophyta</taxon>
        <taxon>Spermatophyta</taxon>
        <taxon>Magnoliopsida</taxon>
        <taxon>eudicotyledons</taxon>
        <taxon>Gunneridae</taxon>
        <taxon>Pentapetalae</taxon>
        <taxon>Caryophyllales</taxon>
        <taxon>Chenopodiaceae</taxon>
        <taxon>Betoideae</taxon>
        <taxon>Beta</taxon>
    </lineage>
</organism>
<dbReference type="InterPro" id="IPR050869">
    <property type="entry name" value="H3K4_H4K5_MeTrfase"/>
</dbReference>
<name>A0A0J8AZT5_BETVV</name>
<dbReference type="GO" id="GO:0005634">
    <property type="term" value="C:nucleus"/>
    <property type="evidence" value="ECO:0007669"/>
    <property type="project" value="TreeGrafter"/>
</dbReference>
<dbReference type="InterPro" id="IPR002893">
    <property type="entry name" value="Znf_MYND"/>
</dbReference>
<dbReference type="InterPro" id="IPR001214">
    <property type="entry name" value="SET_dom"/>
</dbReference>
<evidence type="ECO:0000259" key="5">
    <source>
        <dbReference type="PROSITE" id="PS50280"/>
    </source>
</evidence>
<dbReference type="PROSITE" id="PS50280">
    <property type="entry name" value="SET"/>
    <property type="match status" value="1"/>
</dbReference>
<evidence type="ECO:0000256" key="1">
    <source>
        <dbReference type="ARBA" id="ARBA00022723"/>
    </source>
</evidence>
<dbReference type="PANTHER" id="PTHR12197:SF251">
    <property type="entry name" value="EG:BACR7C10.4 PROTEIN"/>
    <property type="match status" value="1"/>
</dbReference>
<evidence type="ECO:0000256" key="4">
    <source>
        <dbReference type="PROSITE-ProRule" id="PRU00134"/>
    </source>
</evidence>
<dbReference type="Gene3D" id="2.170.270.10">
    <property type="entry name" value="SET domain"/>
    <property type="match status" value="1"/>
</dbReference>